<protein>
    <submittedName>
        <fullName evidence="1">Uncharacterized protein</fullName>
    </submittedName>
</protein>
<keyword evidence="2" id="KW-1185">Reference proteome</keyword>
<name>A0ACC2K4S1_PERAE</name>
<dbReference type="Proteomes" id="UP001234297">
    <property type="component" value="Chromosome 12"/>
</dbReference>
<comment type="caution">
    <text evidence="1">The sequence shown here is derived from an EMBL/GenBank/DDBJ whole genome shotgun (WGS) entry which is preliminary data.</text>
</comment>
<organism evidence="1 2">
    <name type="scientific">Persea americana</name>
    <name type="common">Avocado</name>
    <dbReference type="NCBI Taxonomy" id="3435"/>
    <lineage>
        <taxon>Eukaryota</taxon>
        <taxon>Viridiplantae</taxon>
        <taxon>Streptophyta</taxon>
        <taxon>Embryophyta</taxon>
        <taxon>Tracheophyta</taxon>
        <taxon>Spermatophyta</taxon>
        <taxon>Magnoliopsida</taxon>
        <taxon>Magnoliidae</taxon>
        <taxon>Laurales</taxon>
        <taxon>Lauraceae</taxon>
        <taxon>Persea</taxon>
    </lineage>
</organism>
<evidence type="ECO:0000313" key="2">
    <source>
        <dbReference type="Proteomes" id="UP001234297"/>
    </source>
</evidence>
<dbReference type="EMBL" id="CM056820">
    <property type="protein sequence ID" value="KAJ8616120.1"/>
    <property type="molecule type" value="Genomic_DNA"/>
</dbReference>
<reference evidence="1 2" key="1">
    <citation type="journal article" date="2022" name="Hortic Res">
        <title>A haplotype resolved chromosomal level avocado genome allows analysis of novel avocado genes.</title>
        <authorList>
            <person name="Nath O."/>
            <person name="Fletcher S.J."/>
            <person name="Hayward A."/>
            <person name="Shaw L.M."/>
            <person name="Masouleh A.K."/>
            <person name="Furtado A."/>
            <person name="Henry R.J."/>
            <person name="Mitter N."/>
        </authorList>
    </citation>
    <scope>NUCLEOTIDE SEQUENCE [LARGE SCALE GENOMIC DNA]</scope>
    <source>
        <strain evidence="2">cv. Hass</strain>
    </source>
</reference>
<evidence type="ECO:0000313" key="1">
    <source>
        <dbReference type="EMBL" id="KAJ8616120.1"/>
    </source>
</evidence>
<proteinExistence type="predicted"/>
<gene>
    <name evidence="1" type="ORF">MRB53_035492</name>
</gene>
<accession>A0ACC2K4S1</accession>
<sequence length="113" mass="12978">MPLIRKLTRSSKDQELRWFFGLRLSEFGVGVAGNGLEDDAGDLDRRNLEPEIGRTRLPRLILLARVVGALGALLPREREMRSEASLRERERGRRGAASETVWDWRRTRALQHS</sequence>